<evidence type="ECO:0000313" key="1">
    <source>
        <dbReference type="EMBL" id="ETN98366.1"/>
    </source>
</evidence>
<protein>
    <submittedName>
        <fullName evidence="1">Uncharacterized protein</fullName>
    </submittedName>
</protein>
<reference evidence="1 2" key="1">
    <citation type="journal article" date="2013" name="Curr. Biol.">
        <title>The Genome of the Foraminiferan Reticulomyxa filosa.</title>
        <authorList>
            <person name="Glockner G."/>
            <person name="Hulsmann N."/>
            <person name="Schleicher M."/>
            <person name="Noegel A.A."/>
            <person name="Eichinger L."/>
            <person name="Gallinger C."/>
            <person name="Pawlowski J."/>
            <person name="Sierra R."/>
            <person name="Euteneuer U."/>
            <person name="Pillet L."/>
            <person name="Moustafa A."/>
            <person name="Platzer M."/>
            <person name="Groth M."/>
            <person name="Szafranski K."/>
            <person name="Schliwa M."/>
        </authorList>
    </citation>
    <scope>NUCLEOTIDE SEQUENCE [LARGE SCALE GENOMIC DNA]</scope>
</reference>
<evidence type="ECO:0000313" key="2">
    <source>
        <dbReference type="Proteomes" id="UP000023152"/>
    </source>
</evidence>
<proteinExistence type="predicted"/>
<name>X6LB87_RETFI</name>
<keyword evidence="2" id="KW-1185">Reference proteome</keyword>
<sequence length="111" mass="13274">MLFDENKLKIKSLQLGNPNKLSLEFNVHVQWYNDLDINETHAKWACLILNHTWHFRTLPFEDRDDLSNYVSVNEIKNIQMPLSIINQLFVKLLHLHFKHIGVQLFPCHLER</sequence>
<gene>
    <name evidence="1" type="ORF">RFI_39144</name>
</gene>
<accession>X6LB87</accession>
<organism evidence="1 2">
    <name type="scientific">Reticulomyxa filosa</name>
    <dbReference type="NCBI Taxonomy" id="46433"/>
    <lineage>
        <taxon>Eukaryota</taxon>
        <taxon>Sar</taxon>
        <taxon>Rhizaria</taxon>
        <taxon>Retaria</taxon>
        <taxon>Foraminifera</taxon>
        <taxon>Monothalamids</taxon>
        <taxon>Reticulomyxidae</taxon>
        <taxon>Reticulomyxa</taxon>
    </lineage>
</organism>
<dbReference type="Proteomes" id="UP000023152">
    <property type="component" value="Unassembled WGS sequence"/>
</dbReference>
<dbReference type="AlphaFoldDB" id="X6LB87"/>
<dbReference type="EMBL" id="ASPP01046892">
    <property type="protein sequence ID" value="ETN98366.1"/>
    <property type="molecule type" value="Genomic_DNA"/>
</dbReference>
<comment type="caution">
    <text evidence="1">The sequence shown here is derived from an EMBL/GenBank/DDBJ whole genome shotgun (WGS) entry which is preliminary data.</text>
</comment>